<evidence type="ECO:0000256" key="4">
    <source>
        <dbReference type="ARBA" id="ARBA00011245"/>
    </source>
</evidence>
<evidence type="ECO:0000256" key="5">
    <source>
        <dbReference type="ARBA" id="ARBA00022679"/>
    </source>
</evidence>
<evidence type="ECO:0000256" key="8">
    <source>
        <dbReference type="HAMAP-Rule" id="MF_00260"/>
    </source>
</evidence>
<dbReference type="KEGG" id="lamb:KBB96_03090"/>
<dbReference type="EC" id="2.5.1.61" evidence="8"/>
<dbReference type="AlphaFoldDB" id="A0A975PFZ5"/>
<dbReference type="InterPro" id="IPR022418">
    <property type="entry name" value="Porphobilinogen_deaminase_C"/>
</dbReference>
<dbReference type="InterPro" id="IPR000860">
    <property type="entry name" value="HemC"/>
</dbReference>
<dbReference type="RefSeq" id="WP_211632126.1">
    <property type="nucleotide sequence ID" value="NZ_CP073100.1"/>
</dbReference>
<comment type="subunit">
    <text evidence="4 8">Monomer.</text>
</comment>
<sequence>MSETFTIGTRGSDLALAQAVSTEAALAAAFPDLQVVRNVIRTTGDRRTDVALSEVAKVEGVLDKGVFTKELEIALDAREIDLAVHSLKDVPTVLEDRFAIAAVLERAPIRDVLLTRDGTALENLPAGAVVGTSSVRRARQLQWLRPDLKIIDLRGNVPTRLRKLAEEGTYDAIMLAEAGLVRLGYLPLVSAGKVEPLAGEDAVIATLHAERLPEDVFYPAAGQGAIGFEIRADDARACDIAEMIGHRDTWLRVVAEREFLRLLDAGCHTPVGVYTAIEHGQLHLKARVFPEQGGDPKTGDLSACTSDPLHAAFLLFESLS</sequence>
<feature type="modified residue" description="S-(dipyrrolylmethanemethyl)cysteine" evidence="8">
    <location>
        <position position="267"/>
    </location>
</feature>
<keyword evidence="12" id="KW-1185">Reference proteome</keyword>
<evidence type="ECO:0000256" key="6">
    <source>
        <dbReference type="ARBA" id="ARBA00023244"/>
    </source>
</evidence>
<dbReference type="PRINTS" id="PR00151">
    <property type="entry name" value="PORPHBDMNASE"/>
</dbReference>
<dbReference type="SUPFAM" id="SSF54782">
    <property type="entry name" value="Porphobilinogen deaminase (hydroxymethylbilane synthase), C-terminal domain"/>
    <property type="match status" value="1"/>
</dbReference>
<gene>
    <name evidence="8 11" type="primary">hemC</name>
    <name evidence="11" type="ORF">KBB96_03090</name>
</gene>
<name>A0A975PFZ5_9BACT</name>
<keyword evidence="5 8" id="KW-0808">Transferase</keyword>
<evidence type="ECO:0000256" key="2">
    <source>
        <dbReference type="ARBA" id="ARBA00004735"/>
    </source>
</evidence>
<dbReference type="PROSITE" id="PS00533">
    <property type="entry name" value="PORPHOBILINOGEN_DEAM"/>
    <property type="match status" value="1"/>
</dbReference>
<comment type="similarity">
    <text evidence="3 8">Belongs to the HMBS family.</text>
</comment>
<dbReference type="GO" id="GO:0004418">
    <property type="term" value="F:hydroxymethylbilane synthase activity"/>
    <property type="evidence" value="ECO:0007669"/>
    <property type="project" value="UniProtKB-UniRule"/>
</dbReference>
<evidence type="ECO:0000256" key="7">
    <source>
        <dbReference type="ARBA" id="ARBA00048169"/>
    </source>
</evidence>
<dbReference type="PIRSF" id="PIRSF001438">
    <property type="entry name" value="4pyrrol_synth_OHMeBilane_synth"/>
    <property type="match status" value="1"/>
</dbReference>
<dbReference type="SUPFAM" id="SSF53850">
    <property type="entry name" value="Periplasmic binding protein-like II"/>
    <property type="match status" value="1"/>
</dbReference>
<comment type="catalytic activity">
    <reaction evidence="7 8">
        <text>4 porphobilinogen + H2O = hydroxymethylbilane + 4 NH4(+)</text>
        <dbReference type="Rhea" id="RHEA:13185"/>
        <dbReference type="ChEBI" id="CHEBI:15377"/>
        <dbReference type="ChEBI" id="CHEBI:28938"/>
        <dbReference type="ChEBI" id="CHEBI:57845"/>
        <dbReference type="ChEBI" id="CHEBI:58126"/>
        <dbReference type="EC" id="2.5.1.61"/>
    </reaction>
</comment>
<keyword evidence="6 8" id="KW-0627">Porphyrin biosynthesis</keyword>
<evidence type="ECO:0000259" key="9">
    <source>
        <dbReference type="Pfam" id="PF01379"/>
    </source>
</evidence>
<dbReference type="InterPro" id="IPR022417">
    <property type="entry name" value="Porphobilin_deaminase_N"/>
</dbReference>
<dbReference type="PANTHER" id="PTHR11557">
    <property type="entry name" value="PORPHOBILINOGEN DEAMINASE"/>
    <property type="match status" value="1"/>
</dbReference>
<dbReference type="Pfam" id="PF01379">
    <property type="entry name" value="Porphobil_deam"/>
    <property type="match status" value="1"/>
</dbReference>
<dbReference type="PANTHER" id="PTHR11557:SF0">
    <property type="entry name" value="PORPHOBILINOGEN DEAMINASE"/>
    <property type="match status" value="1"/>
</dbReference>
<dbReference type="EMBL" id="CP073100">
    <property type="protein sequence ID" value="QUE51881.1"/>
    <property type="molecule type" value="Genomic_DNA"/>
</dbReference>
<dbReference type="GO" id="GO:0006782">
    <property type="term" value="P:protoporphyrinogen IX biosynthetic process"/>
    <property type="evidence" value="ECO:0007669"/>
    <property type="project" value="UniProtKB-UniRule"/>
</dbReference>
<evidence type="ECO:0000313" key="11">
    <source>
        <dbReference type="EMBL" id="QUE51881.1"/>
    </source>
</evidence>
<comment type="function">
    <text evidence="1 8">Tetrapolymerization of the monopyrrole PBG into the hydroxymethylbilane pre-uroporphyrinogen in several discrete steps.</text>
</comment>
<evidence type="ECO:0000259" key="10">
    <source>
        <dbReference type="Pfam" id="PF03900"/>
    </source>
</evidence>
<accession>A0A975PFZ5</accession>
<dbReference type="InterPro" id="IPR022419">
    <property type="entry name" value="Porphobilin_deaminase_cofac_BS"/>
</dbReference>
<dbReference type="Proteomes" id="UP000676169">
    <property type="component" value="Chromosome"/>
</dbReference>
<dbReference type="NCBIfam" id="TIGR00212">
    <property type="entry name" value="hemC"/>
    <property type="match status" value="1"/>
</dbReference>
<dbReference type="FunFam" id="3.40.190.10:FF:000005">
    <property type="entry name" value="Porphobilinogen deaminase"/>
    <property type="match status" value="1"/>
</dbReference>
<comment type="pathway">
    <text evidence="2">Porphyrin-containing compound metabolism; protoporphyrin-IX biosynthesis; coproporphyrinogen-III from 5-aminolevulinate: step 2/4.</text>
</comment>
<proteinExistence type="inferred from homology"/>
<dbReference type="Gene3D" id="3.40.190.10">
    <property type="entry name" value="Periplasmic binding protein-like II"/>
    <property type="match status" value="2"/>
</dbReference>
<evidence type="ECO:0000313" key="12">
    <source>
        <dbReference type="Proteomes" id="UP000676169"/>
    </source>
</evidence>
<dbReference type="HAMAP" id="MF_00260">
    <property type="entry name" value="Porphobil_deam"/>
    <property type="match status" value="1"/>
</dbReference>
<dbReference type="InterPro" id="IPR036803">
    <property type="entry name" value="Porphobilinogen_deaminase_C_sf"/>
</dbReference>
<comment type="miscellaneous">
    <text evidence="8">The porphobilinogen subunits are added to the dipyrromethane group.</text>
</comment>
<dbReference type="Gene3D" id="3.30.160.40">
    <property type="entry name" value="Porphobilinogen deaminase, C-terminal domain"/>
    <property type="match status" value="1"/>
</dbReference>
<dbReference type="GO" id="GO:0005737">
    <property type="term" value="C:cytoplasm"/>
    <property type="evidence" value="ECO:0007669"/>
    <property type="project" value="UniProtKB-UniRule"/>
</dbReference>
<reference evidence="11" key="1">
    <citation type="submission" date="2021-04" db="EMBL/GenBank/DDBJ databases">
        <title>Luteolibacter sp. 32A isolated from the skin of an Anderson's salamander (Ambystoma andersonii).</title>
        <authorList>
            <person name="Spergser J."/>
            <person name="Busse H.-J."/>
        </authorList>
    </citation>
    <scope>NUCLEOTIDE SEQUENCE</scope>
    <source>
        <strain evidence="11">32A</strain>
    </source>
</reference>
<comment type="cofactor">
    <cofactor evidence="8">
        <name>dipyrromethane</name>
        <dbReference type="ChEBI" id="CHEBI:60342"/>
    </cofactor>
    <text evidence="8">Binds 1 dipyrromethane group covalently.</text>
</comment>
<feature type="domain" description="Porphobilinogen deaminase N-terminal" evidence="9">
    <location>
        <begin position="6"/>
        <end position="237"/>
    </location>
</feature>
<protein>
    <recommendedName>
        <fullName evidence="8">Porphobilinogen deaminase</fullName>
        <shortName evidence="8">PBG</shortName>
        <ecNumber evidence="8">2.5.1.61</ecNumber>
    </recommendedName>
    <alternativeName>
        <fullName evidence="8">Hydroxymethylbilane synthase</fullName>
        <shortName evidence="8">HMBS</shortName>
    </alternativeName>
    <alternativeName>
        <fullName evidence="8">Pre-uroporphyrinogen synthase</fullName>
    </alternativeName>
</protein>
<dbReference type="Pfam" id="PF03900">
    <property type="entry name" value="Porphobil_deamC"/>
    <property type="match status" value="1"/>
</dbReference>
<evidence type="ECO:0000256" key="1">
    <source>
        <dbReference type="ARBA" id="ARBA00002869"/>
    </source>
</evidence>
<feature type="domain" description="Porphobilinogen deaminase C-terminal" evidence="10">
    <location>
        <begin position="250"/>
        <end position="290"/>
    </location>
</feature>
<organism evidence="11 12">
    <name type="scientific">Luteolibacter ambystomatis</name>
    <dbReference type="NCBI Taxonomy" id="2824561"/>
    <lineage>
        <taxon>Bacteria</taxon>
        <taxon>Pseudomonadati</taxon>
        <taxon>Verrucomicrobiota</taxon>
        <taxon>Verrucomicrobiia</taxon>
        <taxon>Verrucomicrobiales</taxon>
        <taxon>Verrucomicrobiaceae</taxon>
        <taxon>Luteolibacter</taxon>
    </lineage>
</organism>
<evidence type="ECO:0000256" key="3">
    <source>
        <dbReference type="ARBA" id="ARBA00005638"/>
    </source>
</evidence>